<name>A0AAW0R9G1_9PEZI</name>
<keyword evidence="3" id="KW-1185">Reference proteome</keyword>
<reference evidence="2 3" key="1">
    <citation type="submission" date="2023-01" db="EMBL/GenBank/DDBJ databases">
        <title>Analysis of 21 Apiospora genomes using comparative genomics revels a genus with tremendous synthesis potential of carbohydrate active enzymes and secondary metabolites.</title>
        <authorList>
            <person name="Sorensen T."/>
        </authorList>
    </citation>
    <scope>NUCLEOTIDE SEQUENCE [LARGE SCALE GENOMIC DNA]</scope>
    <source>
        <strain evidence="2 3">CBS 117206</strain>
    </source>
</reference>
<comment type="caution">
    <text evidence="2">The sequence shown here is derived from an EMBL/GenBank/DDBJ whole genome shotgun (WGS) entry which is preliminary data.</text>
</comment>
<proteinExistence type="predicted"/>
<protein>
    <submittedName>
        <fullName evidence="2">Uncharacterized protein</fullName>
    </submittedName>
</protein>
<gene>
    <name evidence="2" type="ORF">PG999_002824</name>
</gene>
<feature type="compositionally biased region" description="Polar residues" evidence="1">
    <location>
        <begin position="64"/>
        <end position="87"/>
    </location>
</feature>
<feature type="region of interest" description="Disordered" evidence="1">
    <location>
        <begin position="22"/>
        <end position="127"/>
    </location>
</feature>
<evidence type="ECO:0000256" key="1">
    <source>
        <dbReference type="SAM" id="MobiDB-lite"/>
    </source>
</evidence>
<feature type="compositionally biased region" description="Basic and acidic residues" evidence="1">
    <location>
        <begin position="53"/>
        <end position="62"/>
    </location>
</feature>
<organism evidence="2 3">
    <name type="scientific">Apiospora kogelbergensis</name>
    <dbReference type="NCBI Taxonomy" id="1337665"/>
    <lineage>
        <taxon>Eukaryota</taxon>
        <taxon>Fungi</taxon>
        <taxon>Dikarya</taxon>
        <taxon>Ascomycota</taxon>
        <taxon>Pezizomycotina</taxon>
        <taxon>Sordariomycetes</taxon>
        <taxon>Xylariomycetidae</taxon>
        <taxon>Amphisphaeriales</taxon>
        <taxon>Apiosporaceae</taxon>
        <taxon>Apiospora</taxon>
    </lineage>
</organism>
<sequence length="153" mass="16485">MIRQDHSISAGLEMFPIAEPPNAHVRTDSLHGQRATPVPPIRAMDLDSTPQEDADRYMDHGNRLVSSPLNINAIPSSKQLGTTSDPSQVPRASPDEKEEYKLGGIRGTPGKSSFDQQVMDEGPATTGTLQALSISLGQEVRDGSNHNPESVTM</sequence>
<dbReference type="AlphaFoldDB" id="A0AAW0R9G1"/>
<accession>A0AAW0R9G1</accession>
<evidence type="ECO:0000313" key="2">
    <source>
        <dbReference type="EMBL" id="KAK8130444.1"/>
    </source>
</evidence>
<dbReference type="Proteomes" id="UP001392437">
    <property type="component" value="Unassembled WGS sequence"/>
</dbReference>
<dbReference type="EMBL" id="JAQQWP010000002">
    <property type="protein sequence ID" value="KAK8130444.1"/>
    <property type="molecule type" value="Genomic_DNA"/>
</dbReference>
<evidence type="ECO:0000313" key="3">
    <source>
        <dbReference type="Proteomes" id="UP001392437"/>
    </source>
</evidence>